<reference evidence="13 14" key="1">
    <citation type="submission" date="2024-09" db="EMBL/GenBank/DDBJ databases">
        <authorList>
            <person name="Sun Q."/>
            <person name="Mori K."/>
        </authorList>
    </citation>
    <scope>NUCLEOTIDE SEQUENCE [LARGE SCALE GENOMIC DNA]</scope>
    <source>
        <strain evidence="13 14">CECT 7682</strain>
    </source>
</reference>
<dbReference type="InterPro" id="IPR003374">
    <property type="entry name" value="ApbE-like_sf"/>
</dbReference>
<dbReference type="EC" id="2.7.1.180" evidence="2 11"/>
<dbReference type="Pfam" id="PF02424">
    <property type="entry name" value="ApbE"/>
    <property type="match status" value="1"/>
</dbReference>
<keyword evidence="12" id="KW-1133">Transmembrane helix</keyword>
<evidence type="ECO:0000256" key="8">
    <source>
        <dbReference type="ARBA" id="ARBA00022842"/>
    </source>
</evidence>
<keyword evidence="12" id="KW-0472">Membrane</keyword>
<evidence type="ECO:0000256" key="2">
    <source>
        <dbReference type="ARBA" id="ARBA00011955"/>
    </source>
</evidence>
<dbReference type="EMBL" id="JBHMEW010000046">
    <property type="protein sequence ID" value="MFB9211315.1"/>
    <property type="molecule type" value="Genomic_DNA"/>
</dbReference>
<comment type="caution">
    <text evidence="13">The sequence shown here is derived from an EMBL/GenBank/DDBJ whole genome shotgun (WGS) entry which is preliminary data.</text>
</comment>
<evidence type="ECO:0000313" key="14">
    <source>
        <dbReference type="Proteomes" id="UP001589654"/>
    </source>
</evidence>
<keyword evidence="8 11" id="KW-0460">Magnesium</keyword>
<protein>
    <recommendedName>
        <fullName evidence="3 11">FAD:protein FMN transferase</fullName>
        <ecNumber evidence="2 11">2.7.1.180</ecNumber>
    </recommendedName>
    <alternativeName>
        <fullName evidence="9 11">Flavin transferase</fullName>
    </alternativeName>
</protein>
<keyword evidence="6 11" id="KW-0479">Metal-binding</keyword>
<accession>A0ABV5J530</accession>
<evidence type="ECO:0000256" key="12">
    <source>
        <dbReference type="SAM" id="Phobius"/>
    </source>
</evidence>
<dbReference type="PANTHER" id="PTHR30040">
    <property type="entry name" value="THIAMINE BIOSYNTHESIS LIPOPROTEIN APBE"/>
    <property type="match status" value="1"/>
</dbReference>
<keyword evidence="7 11" id="KW-0274">FAD</keyword>
<keyword evidence="12" id="KW-0812">Transmembrane</keyword>
<evidence type="ECO:0000256" key="4">
    <source>
        <dbReference type="ARBA" id="ARBA00022630"/>
    </source>
</evidence>
<dbReference type="RefSeq" id="WP_290247268.1">
    <property type="nucleotide sequence ID" value="NZ_JAUFQT010000001.1"/>
</dbReference>
<organism evidence="13 14">
    <name type="scientific">Echinicola jeungdonensis</name>
    <dbReference type="NCBI Taxonomy" id="709343"/>
    <lineage>
        <taxon>Bacteria</taxon>
        <taxon>Pseudomonadati</taxon>
        <taxon>Bacteroidota</taxon>
        <taxon>Cytophagia</taxon>
        <taxon>Cytophagales</taxon>
        <taxon>Cyclobacteriaceae</taxon>
        <taxon>Echinicola</taxon>
    </lineage>
</organism>
<feature type="transmembrane region" description="Helical" evidence="12">
    <location>
        <begin position="9"/>
        <end position="25"/>
    </location>
</feature>
<evidence type="ECO:0000256" key="10">
    <source>
        <dbReference type="ARBA" id="ARBA00048540"/>
    </source>
</evidence>
<keyword evidence="5 11" id="KW-0808">Transferase</keyword>
<evidence type="ECO:0000313" key="13">
    <source>
        <dbReference type="EMBL" id="MFB9211315.1"/>
    </source>
</evidence>
<evidence type="ECO:0000256" key="1">
    <source>
        <dbReference type="ARBA" id="ARBA00001946"/>
    </source>
</evidence>
<dbReference type="Proteomes" id="UP001589654">
    <property type="component" value="Unassembled WGS sequence"/>
</dbReference>
<comment type="similarity">
    <text evidence="11">Belongs to the ApbE family.</text>
</comment>
<comment type="cofactor">
    <cofactor evidence="1">
        <name>Mg(2+)</name>
        <dbReference type="ChEBI" id="CHEBI:18420"/>
    </cofactor>
</comment>
<keyword evidence="4 11" id="KW-0285">Flavoprotein</keyword>
<keyword evidence="14" id="KW-1185">Reference proteome</keyword>
<proteinExistence type="inferred from homology"/>
<name>A0ABV5J530_9BACT</name>
<evidence type="ECO:0000256" key="3">
    <source>
        <dbReference type="ARBA" id="ARBA00016337"/>
    </source>
</evidence>
<dbReference type="SUPFAM" id="SSF143631">
    <property type="entry name" value="ApbE-like"/>
    <property type="match status" value="1"/>
</dbReference>
<evidence type="ECO:0000256" key="5">
    <source>
        <dbReference type="ARBA" id="ARBA00022679"/>
    </source>
</evidence>
<evidence type="ECO:0000256" key="6">
    <source>
        <dbReference type="ARBA" id="ARBA00022723"/>
    </source>
</evidence>
<dbReference type="PANTHER" id="PTHR30040:SF2">
    <property type="entry name" value="FAD:PROTEIN FMN TRANSFERASE"/>
    <property type="match status" value="1"/>
</dbReference>
<evidence type="ECO:0000256" key="9">
    <source>
        <dbReference type="ARBA" id="ARBA00031306"/>
    </source>
</evidence>
<comment type="catalytic activity">
    <reaction evidence="10 11">
        <text>L-threonyl-[protein] + FAD = FMN-L-threonyl-[protein] + AMP + H(+)</text>
        <dbReference type="Rhea" id="RHEA:36847"/>
        <dbReference type="Rhea" id="RHEA-COMP:11060"/>
        <dbReference type="Rhea" id="RHEA-COMP:11061"/>
        <dbReference type="ChEBI" id="CHEBI:15378"/>
        <dbReference type="ChEBI" id="CHEBI:30013"/>
        <dbReference type="ChEBI" id="CHEBI:57692"/>
        <dbReference type="ChEBI" id="CHEBI:74257"/>
        <dbReference type="ChEBI" id="CHEBI:456215"/>
        <dbReference type="EC" id="2.7.1.180"/>
    </reaction>
</comment>
<gene>
    <name evidence="13" type="ORF">ACFFUR_05810</name>
</gene>
<evidence type="ECO:0000256" key="11">
    <source>
        <dbReference type="PIRNR" id="PIRNR006268"/>
    </source>
</evidence>
<dbReference type="InterPro" id="IPR024932">
    <property type="entry name" value="ApbE"/>
</dbReference>
<evidence type="ECO:0000256" key="7">
    <source>
        <dbReference type="ARBA" id="ARBA00022827"/>
    </source>
</evidence>
<dbReference type="Gene3D" id="3.10.520.10">
    <property type="entry name" value="ApbE-like domains"/>
    <property type="match status" value="1"/>
</dbReference>
<dbReference type="PIRSF" id="PIRSF006268">
    <property type="entry name" value="ApbE"/>
    <property type="match status" value="1"/>
</dbReference>
<sequence>MHKNARKNIIYSIILLMVVFLVYLYRQNQQSTSVPVPEKEGKMVISGETMGTTYRIIYLDQLNRDFKASVDSLLLAFNQSLSTYMEDSELSRFNRQDTLVFESPFFPTVLEKSREVHALTEGAFDPTVGPLVNAWGFGPEGGQKKGDSLAIPQILRWVGFDLIQFDSLKAWKSRPEVYLDFSAIAKGYGVDVVGDFLEAKGVSDMLVEIGGELIAKGTNENGELWKVGINTPEEEAGAQDIFSIIALDNKGMATSGNYRNFYVKDSVKYSHTIDPKSGYPVNHRLLSATVLAEDCMTADAFATAMMVMGKEKAIEWEEKMENISVFLIYNDSSGMRTYVSEQLKPFVSHLKEDIQE</sequence>
<dbReference type="GO" id="GO:0016740">
    <property type="term" value="F:transferase activity"/>
    <property type="evidence" value="ECO:0007669"/>
    <property type="project" value="UniProtKB-KW"/>
</dbReference>